<dbReference type="RefSeq" id="WP_015586141.1">
    <property type="nucleotide sequence ID" value="NC_021080.1"/>
</dbReference>
<reference evidence="2" key="1">
    <citation type="journal article" date="2009" name="Proc. Natl. Acad. Sci. U.S.A.">
        <title>Identification of Rhodococcus fascians cytokinins and their modus operandi to reshape the plant.</title>
        <authorList>
            <person name="Pertry I."/>
            <person name="Vaclavikova K."/>
            <person name="Depuydt S."/>
            <person name="Galuszka P."/>
            <person name="Spichal L."/>
            <person name="Temmerman W."/>
            <person name="Stes E."/>
            <person name="Schmulling T."/>
            <person name="Kakimoto T."/>
            <person name="Van Montagu M.C."/>
            <person name="Strnad M."/>
            <person name="Holsters M."/>
            <person name="Tarkowski P."/>
            <person name="Vereecke D."/>
        </authorList>
    </citation>
    <scope>NUCLEOTIDE SEQUENCE</scope>
    <source>
        <strain evidence="2">D188</strain>
        <plasmid evidence="2">pFiD188</plasmid>
    </source>
</reference>
<evidence type="ECO:0000313" key="2">
    <source>
        <dbReference type="EMBL" id="AET25223.1"/>
    </source>
</evidence>
<dbReference type="KEGG" id="rfa:A3L23_04952"/>
<reference evidence="2" key="3">
    <citation type="journal article" date="2011" name="Annu. Rev. Phytopathol.">
        <title>A successful bacterial coup d'etat: how Rhodococcus fascians redirects plant development.</title>
        <authorList>
            <person name="Stes E."/>
            <person name="Vandeputte O.M."/>
            <person name="El Jaziri M."/>
            <person name="Holsters M."/>
            <person name="Vereecke D."/>
        </authorList>
    </citation>
    <scope>NUCLEOTIDE SEQUENCE</scope>
    <source>
        <strain evidence="2">D188</strain>
        <plasmid evidence="2">pFiD188</plasmid>
    </source>
</reference>
<feature type="compositionally biased region" description="Basic and acidic residues" evidence="1">
    <location>
        <begin position="166"/>
        <end position="179"/>
    </location>
</feature>
<accession>G8JYV2</accession>
<geneLocation type="plasmid" evidence="2">
    <name>pFiD188</name>
</geneLocation>
<dbReference type="PATRIC" id="fig|1051973.4.peg.4996"/>
<feature type="region of interest" description="Disordered" evidence="1">
    <location>
        <begin position="161"/>
        <end position="185"/>
    </location>
</feature>
<name>G8JYV2_RHOFA</name>
<reference evidence="2" key="4">
    <citation type="submission" date="2011-06" db="EMBL/GenBank/DDBJ databases">
        <authorList>
            <person name="Vereecke D.M."/>
        </authorList>
    </citation>
    <scope>NUCLEOTIDE SEQUENCE</scope>
    <source>
        <strain evidence="2">D188</strain>
        <plasmid evidence="2">pFiD188</plasmid>
    </source>
</reference>
<protein>
    <submittedName>
        <fullName evidence="2">Uncharacterized protein</fullName>
    </submittedName>
</protein>
<gene>
    <name evidence="2" type="ORF">pFi_087</name>
</gene>
<keyword evidence="2" id="KW-0614">Plasmid</keyword>
<dbReference type="EMBL" id="JN093097">
    <property type="protein sequence ID" value="AET25223.1"/>
    <property type="molecule type" value="Genomic_DNA"/>
</dbReference>
<dbReference type="AlphaFoldDB" id="G8JYV2"/>
<evidence type="ECO:0000256" key="1">
    <source>
        <dbReference type="SAM" id="MobiDB-lite"/>
    </source>
</evidence>
<organism evidence="2">
    <name type="scientific">Rhodococcoides fascians D188</name>
    <dbReference type="NCBI Taxonomy" id="1051973"/>
    <lineage>
        <taxon>Bacteria</taxon>
        <taxon>Bacillati</taxon>
        <taxon>Actinomycetota</taxon>
        <taxon>Actinomycetes</taxon>
        <taxon>Mycobacteriales</taxon>
        <taxon>Nocardiaceae</taxon>
        <taxon>Rhodococcoides</taxon>
    </lineage>
</organism>
<reference evidence="2" key="5">
    <citation type="journal article" date="2012" name="Mol. Plant Microbe Interact.">
        <title>pFiD188, the linear virulence plasmid of Rhodococcus fascians D188.</title>
        <authorList>
            <person name="Francis I."/>
            <person name="De Keyser A."/>
            <person name="De Backer P."/>
            <person name="Simon-Mateo C."/>
            <person name="Kalkus J."/>
            <person name="Pertry I."/>
            <person name="Ardiles-Diaz W."/>
            <person name="De Rycke R."/>
            <person name="Vandeputte O.M."/>
            <person name="El Jaziri M."/>
            <person name="Holsters M."/>
            <person name="Vereecke D."/>
        </authorList>
    </citation>
    <scope>NUCLEOTIDE SEQUENCE</scope>
    <source>
        <strain evidence="2">D188</strain>
        <plasmid evidence="2">pFiD188</plasmid>
    </source>
</reference>
<reference evidence="2" key="2">
    <citation type="journal article" date="2010" name="Mol. Plant Microbe Interact.">
        <title>Rhodococcus fascians impacts plant development through the dynamic fas-mediated production of a cytokinin mix.</title>
        <authorList>
            <person name="Pertry I."/>
            <person name="Vaclavikova K."/>
            <person name="Gemrotova M."/>
            <person name="Spichal L."/>
            <person name="Galuszka P."/>
            <person name="Depuydt S."/>
            <person name="Temmerman W."/>
            <person name="Stes E."/>
            <person name="De Keyser A."/>
            <person name="Riefler M."/>
            <person name="Biondi S."/>
            <person name="Novak O."/>
            <person name="Schmulling T."/>
            <person name="Strnad M."/>
            <person name="Tarkowski P."/>
            <person name="Holsters M."/>
            <person name="Vereecke D."/>
        </authorList>
    </citation>
    <scope>NUCLEOTIDE SEQUENCE</scope>
    <source>
        <strain evidence="2">D188</strain>
        <plasmid evidence="2">pFiD188</plasmid>
    </source>
</reference>
<sequence length="281" mass="30118">MTSPQPSSHSSTPLGYSTSLFTTINAEWTNLCVDALAGREVRTWADRHPAWSSARSVADIAELAAQDSDATLSLLLTEHSAGSALAGTVLVRLMLPKLVRIHRYARLDGTDHSREERASRTIAAFYEVIASHRPGGTGIAGALSLRTLGLITKTCESAVETPAEPDQLHRVADGSDDRTTSNPGEVSARELHSVLAWAVQSKTITADEHSLLIRAYLVTEGADLASLAVEENCSPAALRQRLSRAVARVRDGVAARTGNTPSPGKRTFFYTRSHHESALAS</sequence>
<proteinExistence type="predicted"/>